<dbReference type="HOGENOM" id="CLU_3309354_0_0_9"/>
<gene>
    <name evidence="1" type="ordered locus">EHR_08210</name>
</gene>
<dbReference type="KEGG" id="ehr:EHR_08210"/>
<proteinExistence type="predicted"/>
<reference evidence="1 2" key="1">
    <citation type="journal article" date="2012" name="J. Bacteriol.">
        <title>Genome sequence of Enterococcus hirae (Streptococcus faecalis) ATCC 9790, a model organism for the study of ion transport, bioenergetics, and copper homeostasis.</title>
        <authorList>
            <person name="Gaechter T."/>
            <person name="Wunderlin C."/>
            <person name="Schmidheini T."/>
            <person name="Solioz M."/>
        </authorList>
    </citation>
    <scope>NUCLEOTIDE SEQUENCE [LARGE SCALE GENOMIC DNA]</scope>
    <source>
        <strain evidence="2">ATCC 9790 / DSM 20160 / JCM 8729 / LMG 6399 / NBRC 3181 / NCIMB 6459 / NCDO 1258 / NCTC 12367 / WDCM 00089 / R</strain>
    </source>
</reference>
<protein>
    <submittedName>
        <fullName evidence="1">Uncharacterized protein</fullName>
    </submittedName>
</protein>
<organism evidence="1 2">
    <name type="scientific">Enterococcus hirae (strain ATCC 9790 / DSM 20160 / JCM 8729 / LMG 6399 / NBRC 3181 / NCIMB 6459 / NCDO 1258 / NCTC 12367 / WDCM 00089 / R)</name>
    <dbReference type="NCBI Taxonomy" id="768486"/>
    <lineage>
        <taxon>Bacteria</taxon>
        <taxon>Bacillati</taxon>
        <taxon>Bacillota</taxon>
        <taxon>Bacilli</taxon>
        <taxon>Lactobacillales</taxon>
        <taxon>Enterococcaceae</taxon>
        <taxon>Enterococcus</taxon>
    </lineage>
</organism>
<keyword evidence="2" id="KW-1185">Reference proteome</keyword>
<evidence type="ECO:0000313" key="2">
    <source>
        <dbReference type="Proteomes" id="UP000002895"/>
    </source>
</evidence>
<dbReference type="AlphaFoldDB" id="I6TB82"/>
<name>I6TB82_ENTHA</name>
<dbReference type="Proteomes" id="UP000002895">
    <property type="component" value="Chromosome"/>
</dbReference>
<accession>I6TB82</accession>
<sequence length="39" mass="4588">MMTIGNDYSQPRLNKCQNGRCFNEKVGKNGFLFKLFIFQ</sequence>
<dbReference type="EMBL" id="CP003504">
    <property type="protein sequence ID" value="AFM70569.1"/>
    <property type="molecule type" value="Genomic_DNA"/>
</dbReference>
<evidence type="ECO:0000313" key="1">
    <source>
        <dbReference type="EMBL" id="AFM70569.1"/>
    </source>
</evidence>